<evidence type="ECO:0000256" key="1">
    <source>
        <dbReference type="SAM" id="Phobius"/>
    </source>
</evidence>
<comment type="caution">
    <text evidence="2">The sequence shown here is derived from an EMBL/GenBank/DDBJ whole genome shotgun (WGS) entry which is preliminary data.</text>
</comment>
<proteinExistence type="predicted"/>
<reference evidence="2 3" key="1">
    <citation type="journal article" date="2016" name="Biotechnol. Bioeng.">
        <title>Traits of selected Clostridium strains for syngas fermentation to ethanol.</title>
        <authorList>
            <person name="Martin M.E."/>
            <person name="Richter H."/>
            <person name="Saha S."/>
            <person name="Angenent L.T."/>
        </authorList>
    </citation>
    <scope>NUCLEOTIDE SEQUENCE [LARGE SCALE GENOMIC DNA]</scope>
    <source>
        <strain evidence="2 3">PETC</strain>
    </source>
</reference>
<keyword evidence="1" id="KW-0472">Membrane</keyword>
<dbReference type="EMBL" id="LITS01000013">
    <property type="protein sequence ID" value="OAA86412.1"/>
    <property type="molecule type" value="Genomic_DNA"/>
</dbReference>
<keyword evidence="1" id="KW-1133">Transmembrane helix</keyword>
<protein>
    <submittedName>
        <fullName evidence="2">Uncharacterized protein</fullName>
    </submittedName>
</protein>
<keyword evidence="3" id="KW-1185">Reference proteome</keyword>
<feature type="transmembrane region" description="Helical" evidence="1">
    <location>
        <begin position="7"/>
        <end position="26"/>
    </location>
</feature>
<evidence type="ECO:0000313" key="3">
    <source>
        <dbReference type="Proteomes" id="UP000077020"/>
    </source>
</evidence>
<accession>A0ABX2TTK6</accession>
<dbReference type="Proteomes" id="UP000077020">
    <property type="component" value="Unassembled WGS sequence"/>
</dbReference>
<sequence>MNILKELIVRSVLVVVLNDGIIFYIIGKRS</sequence>
<evidence type="ECO:0000313" key="2">
    <source>
        <dbReference type="EMBL" id="OAA86412.1"/>
    </source>
</evidence>
<organism evidence="2 3">
    <name type="scientific">Clostridium ljungdahlii (strain ATCC 55383 / DSM 13528 / PETC)</name>
    <dbReference type="NCBI Taxonomy" id="748727"/>
    <lineage>
        <taxon>Bacteria</taxon>
        <taxon>Bacillati</taxon>
        <taxon>Bacillota</taxon>
        <taxon>Clostridia</taxon>
        <taxon>Eubacteriales</taxon>
        <taxon>Clostridiaceae</taxon>
        <taxon>Clostridium</taxon>
    </lineage>
</organism>
<keyword evidence="1" id="KW-0812">Transmembrane</keyword>
<gene>
    <name evidence="2" type="ORF">WX45_04076</name>
</gene>
<name>A0ABX2TTK6_CLOLD</name>